<evidence type="ECO:0000259" key="3">
    <source>
        <dbReference type="Pfam" id="PF21307"/>
    </source>
</evidence>
<evidence type="ECO:0000259" key="2">
    <source>
        <dbReference type="Pfam" id="PF14498"/>
    </source>
</evidence>
<dbReference type="PANTHER" id="PTHR31084:SF0">
    <property type="entry name" value="ALPHA-L-FUCOSIDASE 2"/>
    <property type="match status" value="1"/>
</dbReference>
<protein>
    <submittedName>
        <fullName evidence="5">Glycoside hydrolase family 95 protein</fullName>
    </submittedName>
</protein>
<dbReference type="InterPro" id="IPR049053">
    <property type="entry name" value="AFCA-like_C"/>
</dbReference>
<dbReference type="SUPFAM" id="SSF48208">
    <property type="entry name" value="Six-hairpin glycosidases"/>
    <property type="match status" value="1"/>
</dbReference>
<feature type="signal peptide" evidence="1">
    <location>
        <begin position="1"/>
        <end position="23"/>
    </location>
</feature>
<dbReference type="InterPro" id="IPR054363">
    <property type="entry name" value="GH95_cat"/>
</dbReference>
<accession>A0ABT8L7E9</accession>
<dbReference type="InterPro" id="IPR008928">
    <property type="entry name" value="6-hairpin_glycosidase_sf"/>
</dbReference>
<feature type="chain" id="PRO_5046352051" evidence="1">
    <location>
        <begin position="24"/>
        <end position="786"/>
    </location>
</feature>
<evidence type="ECO:0000256" key="1">
    <source>
        <dbReference type="SAM" id="SignalP"/>
    </source>
</evidence>
<organism evidence="5 6">
    <name type="scientific">Agaribacillus aureus</name>
    <dbReference type="NCBI Taxonomy" id="3051825"/>
    <lineage>
        <taxon>Bacteria</taxon>
        <taxon>Pseudomonadati</taxon>
        <taxon>Bacteroidota</taxon>
        <taxon>Cytophagia</taxon>
        <taxon>Cytophagales</taxon>
        <taxon>Splendidivirgaceae</taxon>
        <taxon>Agaribacillus</taxon>
    </lineage>
</organism>
<dbReference type="Pfam" id="PF14498">
    <property type="entry name" value="Glyco_hyd_65N_2"/>
    <property type="match status" value="1"/>
</dbReference>
<proteinExistence type="predicted"/>
<dbReference type="PROSITE" id="PS51257">
    <property type="entry name" value="PROKAR_LIPOPROTEIN"/>
    <property type="match status" value="1"/>
</dbReference>
<dbReference type="RefSeq" id="WP_346759024.1">
    <property type="nucleotide sequence ID" value="NZ_JAUJEB010000003.1"/>
</dbReference>
<dbReference type="PIRSF" id="PIRSF007663">
    <property type="entry name" value="UCP007663"/>
    <property type="match status" value="1"/>
</dbReference>
<dbReference type="InterPro" id="IPR016518">
    <property type="entry name" value="Alpha-L-fucosidase"/>
</dbReference>
<dbReference type="EMBL" id="JAUJEB010000003">
    <property type="protein sequence ID" value="MDN5213687.1"/>
    <property type="molecule type" value="Genomic_DNA"/>
</dbReference>
<dbReference type="Proteomes" id="UP001172083">
    <property type="component" value="Unassembled WGS sequence"/>
</dbReference>
<dbReference type="Pfam" id="PF22124">
    <property type="entry name" value="Glyco_hydro_95_cat"/>
    <property type="match status" value="1"/>
</dbReference>
<keyword evidence="1" id="KW-0732">Signal</keyword>
<name>A0ABT8L7E9_9BACT</name>
<comment type="caution">
    <text evidence="5">The sequence shown here is derived from an EMBL/GenBank/DDBJ whole genome shotgun (WGS) entry which is preliminary data.</text>
</comment>
<sequence>MIRKISKTLSLILVIVLAGCSPAKESPGQPDLKLWYDEPAGIWEEALPVGNGTLGAMIFGHPISERIQFNEDTFWAGGPIDPSNPETKKQLPKARELVFAGQYKEAHDHINKHLIGPAQMPYLPMGDLHIALDGIGEVTDYQRSLDLRTAIAEVSYTSGGVNYRREVFSTPVDKAIVIHLEASKKEALNFTLSFKNEIGARSGALDSKHLILSGNAPDKKGRKSELQFHSILNVLENDGSSKVNDSTIQVYGASNVTLLLFAATNFINYKDVSGDASHKCNSTLSLIGQDNYEIIKEDHIREYQRLFNRLEFNLESTRTSDLPTDERLSLFQEEVDPSLVALHYQYGRYLLISSSSHHSQPANLQGLWNHQPSPPWDSKYTCNINFEMNYWPAEVSNLAECAVPFFTAIRELAEAGSVTAKNNWGVNGWVVHHNTDIWRTTTPLDGASWGIWPTGGAWLSTHLWEHYLFSEDKAFLQLHYPVMRASARFFVESLVRHPDNNFLVTCPSISPENRHMEGNISVCAGPAMDTQLIRDLFDYCIKAAEVLNTDEGFSDTLRHTLTQLPPDKIGAEGQLQEWLDDWDMKVPDVRHRHVSHLYGLYPGAQFTREETPALWNAARRSLEIRGDGGTGWSLGWKISLWARLLDGEHAFKILKTLLKPTRYVGHGGPGGTYPNLFDACPPFQIDGNFGAVAGVNEMLLQSQNGKIRLLPALPKALRNGKIKGIRARGGFELAMFWENGKLKVVKILSKRGNPCHLVYGDKTLKLETVAGKSYLLNGDLEPHPKG</sequence>
<dbReference type="Pfam" id="PF21307">
    <property type="entry name" value="Glyco_hydro_95_C"/>
    <property type="match status" value="1"/>
</dbReference>
<dbReference type="PANTHER" id="PTHR31084">
    <property type="entry name" value="ALPHA-L-FUCOSIDASE 2"/>
    <property type="match status" value="1"/>
</dbReference>
<dbReference type="GO" id="GO:0016787">
    <property type="term" value="F:hydrolase activity"/>
    <property type="evidence" value="ECO:0007669"/>
    <property type="project" value="UniProtKB-KW"/>
</dbReference>
<keyword evidence="6" id="KW-1185">Reference proteome</keyword>
<evidence type="ECO:0000259" key="4">
    <source>
        <dbReference type="Pfam" id="PF22124"/>
    </source>
</evidence>
<feature type="domain" description="Glycosyl hydrolase family 95 N-terminal" evidence="2">
    <location>
        <begin position="34"/>
        <end position="268"/>
    </location>
</feature>
<gene>
    <name evidence="5" type="ORF">QQ020_16565</name>
</gene>
<feature type="domain" description="Glycosyl hydrolase family 95 catalytic" evidence="4">
    <location>
        <begin position="292"/>
        <end position="699"/>
    </location>
</feature>
<dbReference type="Gene3D" id="1.50.10.10">
    <property type="match status" value="1"/>
</dbReference>
<feature type="domain" description="Alpha fucosidase A-like C-terminal" evidence="3">
    <location>
        <begin position="701"/>
        <end position="763"/>
    </location>
</feature>
<dbReference type="InterPro" id="IPR012341">
    <property type="entry name" value="6hp_glycosidase-like_sf"/>
</dbReference>
<evidence type="ECO:0000313" key="6">
    <source>
        <dbReference type="Proteomes" id="UP001172083"/>
    </source>
</evidence>
<evidence type="ECO:0000313" key="5">
    <source>
        <dbReference type="EMBL" id="MDN5213687.1"/>
    </source>
</evidence>
<reference evidence="5" key="1">
    <citation type="submission" date="2023-06" db="EMBL/GenBank/DDBJ databases">
        <title>Genomic of Agaribacillus aureum.</title>
        <authorList>
            <person name="Wang G."/>
        </authorList>
    </citation>
    <scope>NUCLEOTIDE SEQUENCE</scope>
    <source>
        <strain evidence="5">BMA12</strain>
    </source>
</reference>
<dbReference type="InterPro" id="IPR027414">
    <property type="entry name" value="GH95_N_dom"/>
</dbReference>
<keyword evidence="5" id="KW-0378">Hydrolase</keyword>